<protein>
    <recommendedName>
        <fullName evidence="3">HECT-type E3 ubiquitin transferase</fullName>
        <ecNumber evidence="3">2.3.2.26</ecNumber>
    </recommendedName>
</protein>
<dbReference type="SUPFAM" id="SSF56204">
    <property type="entry name" value="Hect, E3 ligase catalytic domain"/>
    <property type="match status" value="1"/>
</dbReference>
<comment type="catalytic activity">
    <reaction evidence="1">
        <text>S-ubiquitinyl-[E2 ubiquitin-conjugating enzyme]-L-cysteine + [acceptor protein]-L-lysine = [E2 ubiquitin-conjugating enzyme]-L-cysteine + N(6)-ubiquitinyl-[acceptor protein]-L-lysine.</text>
        <dbReference type="EC" id="2.3.2.26"/>
    </reaction>
</comment>
<feature type="non-terminal residue" evidence="8">
    <location>
        <position position="238"/>
    </location>
</feature>
<proteinExistence type="predicted"/>
<reference evidence="8" key="1">
    <citation type="submission" date="2015-11" db="EMBL/GenBank/DDBJ databases">
        <title>De novo transcriptome assembly of four potential Pierce s Disease insect vectors from Arizona vineyards.</title>
        <authorList>
            <person name="Tassone E.E."/>
        </authorList>
    </citation>
    <scope>NUCLEOTIDE SEQUENCE</scope>
</reference>
<evidence type="ECO:0000256" key="1">
    <source>
        <dbReference type="ARBA" id="ARBA00000885"/>
    </source>
</evidence>
<dbReference type="GO" id="GO:0005737">
    <property type="term" value="C:cytoplasm"/>
    <property type="evidence" value="ECO:0007669"/>
    <property type="project" value="TreeGrafter"/>
</dbReference>
<dbReference type="SMART" id="SM00119">
    <property type="entry name" value="HECTc"/>
    <property type="match status" value="1"/>
</dbReference>
<evidence type="ECO:0000256" key="2">
    <source>
        <dbReference type="ARBA" id="ARBA00004906"/>
    </source>
</evidence>
<comment type="pathway">
    <text evidence="2">Protein modification; protein ubiquitination.</text>
</comment>
<dbReference type="EC" id="2.3.2.26" evidence="3"/>
<comment type="caution">
    <text evidence="6">Lacks conserved residue(s) required for the propagation of feature annotation.</text>
</comment>
<keyword evidence="4" id="KW-0808">Transferase</keyword>
<dbReference type="AlphaFoldDB" id="A0A1B6GJ12"/>
<dbReference type="GO" id="GO:0061630">
    <property type="term" value="F:ubiquitin protein ligase activity"/>
    <property type="evidence" value="ECO:0007669"/>
    <property type="project" value="UniProtKB-EC"/>
</dbReference>
<dbReference type="InterPro" id="IPR000569">
    <property type="entry name" value="HECT_dom"/>
</dbReference>
<gene>
    <name evidence="8" type="ORF">g.49022</name>
</gene>
<evidence type="ECO:0000313" key="8">
    <source>
        <dbReference type="EMBL" id="JAS62432.1"/>
    </source>
</evidence>
<dbReference type="Gene3D" id="3.30.2160.10">
    <property type="entry name" value="Hect, E3 ligase catalytic domain"/>
    <property type="match status" value="1"/>
</dbReference>
<sequence>SYRLRIEINRDNLLSESFSAIMVKRPRDLRKKLWIKFRGEEGIDQGGVAREWLHLVSQQVFDPKMKLFKYSSDNNYRLRINCDSNQCDFHLSYFHFVGRIIGMAIFHNIQLAGSFTVAFYKQLINKTLSLHDLRDADPEMYRSLQWILKHNITDNITATFSVESYRNGAVNVQELKPGGAKISVTEANKREYVKLYVNYYFKNGVEHQFSKLQMGFNEIVPLTYLNSFNERELELLIN</sequence>
<feature type="domain" description="HECT" evidence="7">
    <location>
        <begin position="25"/>
        <end position="238"/>
    </location>
</feature>
<organism evidence="8">
    <name type="scientific">Cuerna arida</name>
    <dbReference type="NCBI Taxonomy" id="1464854"/>
    <lineage>
        <taxon>Eukaryota</taxon>
        <taxon>Metazoa</taxon>
        <taxon>Ecdysozoa</taxon>
        <taxon>Arthropoda</taxon>
        <taxon>Hexapoda</taxon>
        <taxon>Insecta</taxon>
        <taxon>Pterygota</taxon>
        <taxon>Neoptera</taxon>
        <taxon>Paraneoptera</taxon>
        <taxon>Hemiptera</taxon>
        <taxon>Auchenorrhyncha</taxon>
        <taxon>Membracoidea</taxon>
        <taxon>Cicadellidae</taxon>
        <taxon>Cicadellinae</taxon>
        <taxon>Proconiini</taxon>
        <taxon>Cuerna</taxon>
    </lineage>
</organism>
<feature type="non-terminal residue" evidence="8">
    <location>
        <position position="1"/>
    </location>
</feature>
<keyword evidence="5 6" id="KW-0833">Ubl conjugation pathway</keyword>
<evidence type="ECO:0000256" key="5">
    <source>
        <dbReference type="ARBA" id="ARBA00022786"/>
    </source>
</evidence>
<dbReference type="FunFam" id="3.90.1750.10:FF:000079">
    <property type="entry name" value="E3 ubiquitin-protein ligase"/>
    <property type="match status" value="1"/>
</dbReference>
<dbReference type="Gene3D" id="3.90.1750.10">
    <property type="entry name" value="Hect, E3 ligase catalytic domains"/>
    <property type="match status" value="1"/>
</dbReference>
<name>A0A1B6GJ12_9HEMI</name>
<dbReference type="InterPro" id="IPR050409">
    <property type="entry name" value="E3_ubiq-protein_ligase"/>
</dbReference>
<dbReference type="Pfam" id="PF00632">
    <property type="entry name" value="HECT"/>
    <property type="match status" value="1"/>
</dbReference>
<dbReference type="PANTHER" id="PTHR11254">
    <property type="entry name" value="HECT DOMAIN UBIQUITIN-PROTEIN LIGASE"/>
    <property type="match status" value="1"/>
</dbReference>
<evidence type="ECO:0000256" key="6">
    <source>
        <dbReference type="PROSITE-ProRule" id="PRU00104"/>
    </source>
</evidence>
<dbReference type="InterPro" id="IPR035983">
    <property type="entry name" value="Hect_E3_ubiquitin_ligase"/>
</dbReference>
<dbReference type="GO" id="GO:0016567">
    <property type="term" value="P:protein ubiquitination"/>
    <property type="evidence" value="ECO:0007669"/>
    <property type="project" value="TreeGrafter"/>
</dbReference>
<dbReference type="EMBL" id="GECZ01007337">
    <property type="protein sequence ID" value="JAS62432.1"/>
    <property type="molecule type" value="Transcribed_RNA"/>
</dbReference>
<evidence type="ECO:0000259" key="7">
    <source>
        <dbReference type="PROSITE" id="PS50237"/>
    </source>
</evidence>
<dbReference type="GO" id="GO:0043161">
    <property type="term" value="P:proteasome-mediated ubiquitin-dependent protein catabolic process"/>
    <property type="evidence" value="ECO:0007669"/>
    <property type="project" value="TreeGrafter"/>
</dbReference>
<evidence type="ECO:0000256" key="4">
    <source>
        <dbReference type="ARBA" id="ARBA00022679"/>
    </source>
</evidence>
<dbReference type="GO" id="GO:0030514">
    <property type="term" value="P:negative regulation of BMP signaling pathway"/>
    <property type="evidence" value="ECO:0007669"/>
    <property type="project" value="TreeGrafter"/>
</dbReference>
<dbReference type="PROSITE" id="PS50237">
    <property type="entry name" value="HECT"/>
    <property type="match status" value="1"/>
</dbReference>
<dbReference type="PANTHER" id="PTHR11254:SF395">
    <property type="entry name" value="E3 UBIQUITIN-PROTEIN LIGASE SMURF1"/>
    <property type="match status" value="1"/>
</dbReference>
<accession>A0A1B6GJ12</accession>
<dbReference type="FunFam" id="3.30.2160.10:FF:000001">
    <property type="entry name" value="E3 ubiquitin-protein ligase NEDD4-like"/>
    <property type="match status" value="1"/>
</dbReference>
<evidence type="ECO:0000256" key="3">
    <source>
        <dbReference type="ARBA" id="ARBA00012485"/>
    </source>
</evidence>